<dbReference type="EMBL" id="JAINUF010000007">
    <property type="protein sequence ID" value="KAJ8355002.1"/>
    <property type="molecule type" value="Genomic_DNA"/>
</dbReference>
<sequence length="196" mass="22449">MKLLVDTSFSLLFSLLLAQLPLLTSTAPHNHRRVYDLEKLTNQTRHLLKLTQDLLVDHVIDTEIEHRLKSLPAMTNRASDLSSLKLKETLPQLLVDLQSFELHFEWLSRASRKHRHAASLNLAKLGDLISLIKTFSASLQRQMLRVDALRLPSPTPSLPPLPAAWDMVQSSLELFQRFRLFCDWATRALLTLKSKI</sequence>
<dbReference type="InterPro" id="IPR020438">
    <property type="entry name" value="IL-11"/>
</dbReference>
<organism evidence="2 3">
    <name type="scientific">Synaphobranchus kaupii</name>
    <name type="common">Kaup's arrowtooth eel</name>
    <dbReference type="NCBI Taxonomy" id="118154"/>
    <lineage>
        <taxon>Eukaryota</taxon>
        <taxon>Metazoa</taxon>
        <taxon>Chordata</taxon>
        <taxon>Craniata</taxon>
        <taxon>Vertebrata</taxon>
        <taxon>Euteleostomi</taxon>
        <taxon>Actinopterygii</taxon>
        <taxon>Neopterygii</taxon>
        <taxon>Teleostei</taxon>
        <taxon>Anguilliformes</taxon>
        <taxon>Synaphobranchidae</taxon>
        <taxon>Synaphobranchus</taxon>
    </lineage>
</organism>
<dbReference type="InterPro" id="IPR022356">
    <property type="entry name" value="IL-11_fish"/>
</dbReference>
<protein>
    <recommendedName>
        <fullName evidence="4">Interleukin-11</fullName>
    </recommendedName>
</protein>
<proteinExistence type="predicted"/>
<evidence type="ECO:0000313" key="3">
    <source>
        <dbReference type="Proteomes" id="UP001152622"/>
    </source>
</evidence>
<dbReference type="GO" id="GO:0005737">
    <property type="term" value="C:cytoplasm"/>
    <property type="evidence" value="ECO:0007669"/>
    <property type="project" value="TreeGrafter"/>
</dbReference>
<reference evidence="2" key="1">
    <citation type="journal article" date="2023" name="Science">
        <title>Genome structures resolve the early diversification of teleost fishes.</title>
        <authorList>
            <person name="Parey E."/>
            <person name="Louis A."/>
            <person name="Montfort J."/>
            <person name="Bouchez O."/>
            <person name="Roques C."/>
            <person name="Iampietro C."/>
            <person name="Lluch J."/>
            <person name="Castinel A."/>
            <person name="Donnadieu C."/>
            <person name="Desvignes T."/>
            <person name="Floi Bucao C."/>
            <person name="Jouanno E."/>
            <person name="Wen M."/>
            <person name="Mejri S."/>
            <person name="Dirks R."/>
            <person name="Jansen H."/>
            <person name="Henkel C."/>
            <person name="Chen W.J."/>
            <person name="Zahm M."/>
            <person name="Cabau C."/>
            <person name="Klopp C."/>
            <person name="Thompson A.W."/>
            <person name="Robinson-Rechavi M."/>
            <person name="Braasch I."/>
            <person name="Lecointre G."/>
            <person name="Bobe J."/>
            <person name="Postlethwait J.H."/>
            <person name="Berthelot C."/>
            <person name="Roest Crollius H."/>
            <person name="Guiguen Y."/>
        </authorList>
    </citation>
    <scope>NUCLEOTIDE SEQUENCE</scope>
    <source>
        <strain evidence="2">WJC10195</strain>
    </source>
</reference>
<keyword evidence="1" id="KW-0732">Signal</keyword>
<dbReference type="Proteomes" id="UP001152622">
    <property type="component" value="Chromosome 7"/>
</dbReference>
<dbReference type="InterPro" id="IPR009079">
    <property type="entry name" value="4_helix_cytokine-like_core"/>
</dbReference>
<evidence type="ECO:0000256" key="1">
    <source>
        <dbReference type="SAM" id="SignalP"/>
    </source>
</evidence>
<dbReference type="PRINTS" id="PR01927">
    <property type="entry name" value="INTRLEUKIN11"/>
</dbReference>
<dbReference type="Gene3D" id="1.20.1250.10">
    <property type="match status" value="1"/>
</dbReference>
<comment type="caution">
    <text evidence="2">The sequence shown here is derived from an EMBL/GenBank/DDBJ whole genome shotgun (WGS) entry which is preliminary data.</text>
</comment>
<accession>A0A9Q1FBW5</accession>
<dbReference type="SUPFAM" id="SSF47266">
    <property type="entry name" value="4-helical cytokines"/>
    <property type="match status" value="1"/>
</dbReference>
<dbReference type="AlphaFoldDB" id="A0A9Q1FBW5"/>
<feature type="chain" id="PRO_5040455694" description="Interleukin-11" evidence="1">
    <location>
        <begin position="19"/>
        <end position="196"/>
    </location>
</feature>
<keyword evidence="3" id="KW-1185">Reference proteome</keyword>
<feature type="signal peptide" evidence="1">
    <location>
        <begin position="1"/>
        <end position="18"/>
    </location>
</feature>
<gene>
    <name evidence="2" type="ORF">SKAU_G00225690</name>
</gene>
<evidence type="ECO:0000313" key="2">
    <source>
        <dbReference type="EMBL" id="KAJ8355002.1"/>
    </source>
</evidence>
<dbReference type="GO" id="GO:0008284">
    <property type="term" value="P:positive regulation of cell population proliferation"/>
    <property type="evidence" value="ECO:0007669"/>
    <property type="project" value="TreeGrafter"/>
</dbReference>
<evidence type="ECO:0008006" key="4">
    <source>
        <dbReference type="Google" id="ProtNLM"/>
    </source>
</evidence>
<dbReference type="GO" id="GO:0005125">
    <property type="term" value="F:cytokine activity"/>
    <property type="evidence" value="ECO:0007669"/>
    <property type="project" value="TreeGrafter"/>
</dbReference>
<name>A0A9Q1FBW5_SYNKA</name>
<dbReference type="PANTHER" id="PTHR16922">
    <property type="entry name" value="INTERLEUKIN 11"/>
    <property type="match status" value="1"/>
</dbReference>
<dbReference type="GO" id="GO:0043410">
    <property type="term" value="P:positive regulation of MAPK cascade"/>
    <property type="evidence" value="ECO:0007669"/>
    <property type="project" value="TreeGrafter"/>
</dbReference>
<dbReference type="GO" id="GO:0008083">
    <property type="term" value="F:growth factor activity"/>
    <property type="evidence" value="ECO:0007669"/>
    <property type="project" value="TreeGrafter"/>
</dbReference>
<dbReference type="OrthoDB" id="9445483at2759"/>
<dbReference type="Pfam" id="PF07400">
    <property type="entry name" value="IL11"/>
    <property type="match status" value="1"/>
</dbReference>
<dbReference type="PRINTS" id="PR01944">
    <property type="entry name" value="INTLKN11FISH"/>
</dbReference>
<dbReference type="PANTHER" id="PTHR16922:SF0">
    <property type="entry name" value="INTERLEUKIN-11"/>
    <property type="match status" value="1"/>
</dbReference>